<gene>
    <name evidence="3" type="ORF">MNBD_GAMMA12-1231</name>
</gene>
<evidence type="ECO:0000313" key="3">
    <source>
        <dbReference type="EMBL" id="VAW76290.1"/>
    </source>
</evidence>
<dbReference type="Gene3D" id="3.30.70.20">
    <property type="match status" value="1"/>
</dbReference>
<dbReference type="EMBL" id="UOFL01000102">
    <property type="protein sequence ID" value="VAW76290.1"/>
    <property type="molecule type" value="Genomic_DNA"/>
</dbReference>
<evidence type="ECO:0000259" key="2">
    <source>
        <dbReference type="PROSITE" id="PS51379"/>
    </source>
</evidence>
<feature type="domain" description="4Fe-4S ferredoxin-type" evidence="2">
    <location>
        <begin position="40"/>
        <end position="74"/>
    </location>
</feature>
<dbReference type="InterPro" id="IPR017896">
    <property type="entry name" value="4Fe4S_Fe-S-bd"/>
</dbReference>
<proteinExistence type="predicted"/>
<feature type="domain" description="4Fe-4S ferredoxin-type" evidence="2">
    <location>
        <begin position="167"/>
        <end position="201"/>
    </location>
</feature>
<sequence length="234" mass="25340">MAIDISKRSFLRRAGKKISEVAIEQVEDRIPVYKVNWYRPPFAVDEFEFIVSCLRCDACINACEVDVLFALTAGHGTMVAGTPVMDLTHNACLLCDNWPCVLACESGVLGGNQVTERSNEVSKGQYNSLGSQDGKQRFQNNSAESQSNTKVPDSNPVSQKSKLPKLADVAINRNTCLPFIGPECGICVNVCPIEGALQLIDERPVVDNQLCVGCAQCRAACVTDPSSIDLLVLA</sequence>
<name>A0A3B0YHR0_9ZZZZ</name>
<reference evidence="3" key="1">
    <citation type="submission" date="2018-06" db="EMBL/GenBank/DDBJ databases">
        <authorList>
            <person name="Zhirakovskaya E."/>
        </authorList>
    </citation>
    <scope>NUCLEOTIDE SEQUENCE</scope>
</reference>
<feature type="domain" description="4Fe-4S ferredoxin-type" evidence="2">
    <location>
        <begin position="202"/>
        <end position="231"/>
    </location>
</feature>
<dbReference type="AlphaFoldDB" id="A0A3B0YHR0"/>
<protein>
    <recommendedName>
        <fullName evidence="2">4Fe-4S ferredoxin-type domain-containing protein</fullName>
    </recommendedName>
</protein>
<feature type="region of interest" description="Disordered" evidence="1">
    <location>
        <begin position="125"/>
        <end position="160"/>
    </location>
</feature>
<dbReference type="SUPFAM" id="SSF54862">
    <property type="entry name" value="4Fe-4S ferredoxins"/>
    <property type="match status" value="1"/>
</dbReference>
<dbReference type="PROSITE" id="PS51379">
    <property type="entry name" value="4FE4S_FER_2"/>
    <property type="match status" value="3"/>
</dbReference>
<dbReference type="InterPro" id="IPR017900">
    <property type="entry name" value="4Fe4S_Fe_S_CS"/>
</dbReference>
<organism evidence="3">
    <name type="scientific">hydrothermal vent metagenome</name>
    <dbReference type="NCBI Taxonomy" id="652676"/>
    <lineage>
        <taxon>unclassified sequences</taxon>
        <taxon>metagenomes</taxon>
        <taxon>ecological metagenomes</taxon>
    </lineage>
</organism>
<dbReference type="PROSITE" id="PS00198">
    <property type="entry name" value="4FE4S_FER_1"/>
    <property type="match status" value="1"/>
</dbReference>
<accession>A0A3B0YHR0</accession>
<evidence type="ECO:0000256" key="1">
    <source>
        <dbReference type="SAM" id="MobiDB-lite"/>
    </source>
</evidence>